<dbReference type="InterPro" id="IPR036291">
    <property type="entry name" value="NAD(P)-bd_dom_sf"/>
</dbReference>
<keyword evidence="2" id="KW-0560">Oxidoreductase</keyword>
<dbReference type="AlphaFoldDB" id="A0A4R0INC2"/>
<evidence type="ECO:0000256" key="1">
    <source>
        <dbReference type="ARBA" id="ARBA00006484"/>
    </source>
</evidence>
<comment type="similarity">
    <text evidence="1">Belongs to the short-chain dehydrogenases/reductases (SDR) family.</text>
</comment>
<dbReference type="PROSITE" id="PS00061">
    <property type="entry name" value="ADH_SHORT"/>
    <property type="match status" value="1"/>
</dbReference>
<comment type="caution">
    <text evidence="3">The sequence shown here is derived from an EMBL/GenBank/DDBJ whole genome shotgun (WGS) entry which is preliminary data.</text>
</comment>
<sequence>MTETAAQTAAQTAVRPVVLVTGVGRTVGLGAGIARRLAASGWDIAFSYWTAYDDRMRWGVQSGATDEIVRELRGLGAEVAPIEADLVDPSAPGRIFAAAEEQLGKVAALVMCHCESVDSSILDTTIESFDRHFAVNARATWLLIREYAQRFTGNHGTGRIVALTSDHTVHNLPYGASKGALDRITLAAAHELSDLGITANVINPGPIDTGWMTDEIRDACLQQTPLGRLGTPQDTGDLVAFLCSPQGQWINAQLLKSNGGSA</sequence>
<evidence type="ECO:0000313" key="3">
    <source>
        <dbReference type="EMBL" id="TCC30205.1"/>
    </source>
</evidence>
<accession>A0A4R0INC2</accession>
<dbReference type="PRINTS" id="PR00081">
    <property type="entry name" value="GDHRDH"/>
</dbReference>
<dbReference type="PANTHER" id="PTHR48107:SF7">
    <property type="entry name" value="RE15974P"/>
    <property type="match status" value="1"/>
</dbReference>
<proteinExistence type="inferred from homology"/>
<evidence type="ECO:0000313" key="4">
    <source>
        <dbReference type="Proteomes" id="UP000294225"/>
    </source>
</evidence>
<dbReference type="GO" id="GO:0016614">
    <property type="term" value="F:oxidoreductase activity, acting on CH-OH group of donors"/>
    <property type="evidence" value="ECO:0007669"/>
    <property type="project" value="UniProtKB-ARBA"/>
</dbReference>
<reference evidence="3 4" key="1">
    <citation type="submission" date="2019-02" db="EMBL/GenBank/DDBJ databases">
        <title>Kribbella capetownensis sp. nov. and Kribbella speibonae sp. nov., isolated from soil.</title>
        <authorList>
            <person name="Curtis S.M."/>
            <person name="Norton I."/>
            <person name="Everest G.J."/>
            <person name="Meyers P.R."/>
        </authorList>
    </citation>
    <scope>NUCLEOTIDE SEQUENCE [LARGE SCALE GENOMIC DNA]</scope>
    <source>
        <strain evidence="3 4">YM55</strain>
    </source>
</reference>
<name>A0A4R0INC2_9ACTN</name>
<dbReference type="EMBL" id="SJKC01000008">
    <property type="protein sequence ID" value="TCC30205.1"/>
    <property type="molecule type" value="Genomic_DNA"/>
</dbReference>
<dbReference type="SUPFAM" id="SSF51735">
    <property type="entry name" value="NAD(P)-binding Rossmann-fold domains"/>
    <property type="match status" value="1"/>
</dbReference>
<gene>
    <name evidence="3" type="ORF">E0H92_40270</name>
</gene>
<evidence type="ECO:0000256" key="2">
    <source>
        <dbReference type="ARBA" id="ARBA00023002"/>
    </source>
</evidence>
<dbReference type="Proteomes" id="UP000294225">
    <property type="component" value="Unassembled WGS sequence"/>
</dbReference>
<dbReference type="InterPro" id="IPR002347">
    <property type="entry name" value="SDR_fam"/>
</dbReference>
<dbReference type="Gene3D" id="3.40.50.720">
    <property type="entry name" value="NAD(P)-binding Rossmann-like Domain"/>
    <property type="match status" value="1"/>
</dbReference>
<dbReference type="InterPro" id="IPR020904">
    <property type="entry name" value="Sc_DH/Rdtase_CS"/>
</dbReference>
<protein>
    <submittedName>
        <fullName evidence="3">SDR family oxidoreductase</fullName>
    </submittedName>
</protein>
<organism evidence="3 4">
    <name type="scientific">Kribbella speibonae</name>
    <dbReference type="NCBI Taxonomy" id="1572660"/>
    <lineage>
        <taxon>Bacteria</taxon>
        <taxon>Bacillati</taxon>
        <taxon>Actinomycetota</taxon>
        <taxon>Actinomycetes</taxon>
        <taxon>Propionibacteriales</taxon>
        <taxon>Kribbellaceae</taxon>
        <taxon>Kribbella</taxon>
    </lineage>
</organism>
<dbReference type="PANTHER" id="PTHR48107">
    <property type="entry name" value="NADPH-DEPENDENT ALDEHYDE REDUCTASE-LIKE PROTEIN, CHLOROPLASTIC-RELATED"/>
    <property type="match status" value="1"/>
</dbReference>
<dbReference type="RefSeq" id="WP_131499998.1">
    <property type="nucleotide sequence ID" value="NZ_SJKC01000008.1"/>
</dbReference>
<dbReference type="Pfam" id="PF13561">
    <property type="entry name" value="adh_short_C2"/>
    <property type="match status" value="1"/>
</dbReference>